<name>A0A5J6WPS1_MORMI</name>
<evidence type="ECO:0000313" key="2">
    <source>
        <dbReference type="EMBL" id="QFI38432.1"/>
    </source>
</evidence>
<evidence type="ECO:0000313" key="3">
    <source>
        <dbReference type="Proteomes" id="UP000327424"/>
    </source>
</evidence>
<dbReference type="InterPro" id="IPR029044">
    <property type="entry name" value="Nucleotide-diphossugar_trans"/>
</dbReference>
<keyword evidence="3" id="KW-1185">Reference proteome</keyword>
<evidence type="ECO:0000259" key="1">
    <source>
        <dbReference type="Pfam" id="PF00535"/>
    </source>
</evidence>
<accession>A0A5J6WPS1</accession>
<dbReference type="PANTHER" id="PTHR43685:SF2">
    <property type="entry name" value="GLYCOSYLTRANSFERASE 2-LIKE DOMAIN-CONTAINING PROTEIN"/>
    <property type="match status" value="1"/>
</dbReference>
<dbReference type="InterPro" id="IPR050834">
    <property type="entry name" value="Glycosyltransf_2"/>
</dbReference>
<dbReference type="AlphaFoldDB" id="A0A5J6WPS1"/>
<dbReference type="Proteomes" id="UP000327424">
    <property type="component" value="Chromosome"/>
</dbReference>
<keyword evidence="2" id="KW-0808">Transferase</keyword>
<feature type="domain" description="Glycosyltransferase 2-like" evidence="1">
    <location>
        <begin position="6"/>
        <end position="128"/>
    </location>
</feature>
<sequence>MGYTVSVIIPSYNCLAYLPKAIESILQQDRNDVEIIIVNDNSTDGTAEYLESLRQQELGIKVMTTKGLGASAARNIAIEHAAGEYIAFLDADDYWYPGKLTAQLALHDADPSVAMSFTNYDHVNEKYQYIVDCFGYWNQFKEVTTPSYGITQPLALVLAHNVVGTSTVMVKASVFKTVGMFDVDMSYCEDWQLWLKICEQFEIALLTKSYTGYLMRSDSVTQTDSKRLQHLECIEHIINDYKQRKLGLSKHTFALADAKLKEGYADYYRTQRKFINALCFEGYAFLLNPQIRRIKNGLGDIKKLILTPLRSYL</sequence>
<dbReference type="Gene3D" id="3.90.550.10">
    <property type="entry name" value="Spore Coat Polysaccharide Biosynthesis Protein SpsA, Chain A"/>
    <property type="match status" value="1"/>
</dbReference>
<dbReference type="InterPro" id="IPR001173">
    <property type="entry name" value="Glyco_trans_2-like"/>
</dbReference>
<reference evidence="2 3" key="1">
    <citation type="submission" date="2019-09" db="EMBL/GenBank/DDBJ databases">
        <title>Hybrid Assembly of the complete Genome of the Deep-Sea Bacterium Moritella marina from long Nanopore and Illumina reads.</title>
        <authorList>
            <person name="Magin S."/>
            <person name="Georgoulis A."/>
            <person name="Papadimitriou K."/>
            <person name="Iliakis G."/>
            <person name="Vorgias C.E."/>
        </authorList>
    </citation>
    <scope>NUCLEOTIDE SEQUENCE [LARGE SCALE GENOMIC DNA]</scope>
    <source>
        <strain evidence="2 3">MP-1</strain>
    </source>
</reference>
<dbReference type="Pfam" id="PF00535">
    <property type="entry name" value="Glycos_transf_2"/>
    <property type="match status" value="1"/>
</dbReference>
<gene>
    <name evidence="2" type="ORF">FR932_11515</name>
</gene>
<dbReference type="PANTHER" id="PTHR43685">
    <property type="entry name" value="GLYCOSYLTRANSFERASE"/>
    <property type="match status" value="1"/>
</dbReference>
<dbReference type="KEGG" id="mmaa:FR932_11515"/>
<protein>
    <submittedName>
        <fullName evidence="2">Glycosyltransferase family 2 protein</fullName>
    </submittedName>
</protein>
<dbReference type="SUPFAM" id="SSF53448">
    <property type="entry name" value="Nucleotide-diphospho-sugar transferases"/>
    <property type="match status" value="1"/>
</dbReference>
<dbReference type="RefSeq" id="WP_019442002.1">
    <property type="nucleotide sequence ID" value="NZ_ALOE01000024.1"/>
</dbReference>
<dbReference type="CDD" id="cd00761">
    <property type="entry name" value="Glyco_tranf_GTA_type"/>
    <property type="match status" value="1"/>
</dbReference>
<organism evidence="2 3">
    <name type="scientific">Moritella marina ATCC 15381</name>
    <dbReference type="NCBI Taxonomy" id="1202962"/>
    <lineage>
        <taxon>Bacteria</taxon>
        <taxon>Pseudomonadati</taxon>
        <taxon>Pseudomonadota</taxon>
        <taxon>Gammaproteobacteria</taxon>
        <taxon>Alteromonadales</taxon>
        <taxon>Moritellaceae</taxon>
        <taxon>Moritella</taxon>
    </lineage>
</organism>
<dbReference type="OrthoDB" id="9802649at2"/>
<dbReference type="EMBL" id="CP044399">
    <property type="protein sequence ID" value="QFI38432.1"/>
    <property type="molecule type" value="Genomic_DNA"/>
</dbReference>
<proteinExistence type="predicted"/>
<dbReference type="GO" id="GO:0016740">
    <property type="term" value="F:transferase activity"/>
    <property type="evidence" value="ECO:0007669"/>
    <property type="project" value="UniProtKB-KW"/>
</dbReference>